<accession>A0A645CRD9</accession>
<dbReference type="GO" id="GO:0045892">
    <property type="term" value="P:negative regulation of DNA-templated transcription"/>
    <property type="evidence" value="ECO:0007669"/>
    <property type="project" value="TreeGrafter"/>
</dbReference>
<evidence type="ECO:0000313" key="1">
    <source>
        <dbReference type="EMBL" id="MPM79458.1"/>
    </source>
</evidence>
<dbReference type="PANTHER" id="PTHR33202">
    <property type="entry name" value="ZINC UPTAKE REGULATION PROTEIN"/>
    <property type="match status" value="1"/>
</dbReference>
<dbReference type="GO" id="GO:0000976">
    <property type="term" value="F:transcription cis-regulatory region binding"/>
    <property type="evidence" value="ECO:0007669"/>
    <property type="project" value="TreeGrafter"/>
</dbReference>
<comment type="caution">
    <text evidence="1">The sequence shown here is derived from an EMBL/GenBank/DDBJ whole genome shotgun (WGS) entry which is preliminary data.</text>
</comment>
<dbReference type="GO" id="GO:1900376">
    <property type="term" value="P:regulation of secondary metabolite biosynthetic process"/>
    <property type="evidence" value="ECO:0007669"/>
    <property type="project" value="TreeGrafter"/>
</dbReference>
<dbReference type="GO" id="GO:0008270">
    <property type="term" value="F:zinc ion binding"/>
    <property type="evidence" value="ECO:0007669"/>
    <property type="project" value="TreeGrafter"/>
</dbReference>
<gene>
    <name evidence="1" type="ORF">SDC9_126492</name>
</gene>
<dbReference type="InterPro" id="IPR036390">
    <property type="entry name" value="WH_DNA-bd_sf"/>
</dbReference>
<dbReference type="InterPro" id="IPR002481">
    <property type="entry name" value="FUR"/>
</dbReference>
<name>A0A645CRD9_9ZZZZ</name>
<proteinExistence type="predicted"/>
<evidence type="ECO:0008006" key="2">
    <source>
        <dbReference type="Google" id="ProtNLM"/>
    </source>
</evidence>
<dbReference type="CDD" id="cd07153">
    <property type="entry name" value="Fur_like"/>
    <property type="match status" value="1"/>
</dbReference>
<dbReference type="Pfam" id="PF01475">
    <property type="entry name" value="FUR"/>
    <property type="match status" value="1"/>
</dbReference>
<dbReference type="SUPFAM" id="SSF46785">
    <property type="entry name" value="Winged helix' DNA-binding domain"/>
    <property type="match status" value="1"/>
</dbReference>
<dbReference type="Gene3D" id="1.10.10.10">
    <property type="entry name" value="Winged helix-like DNA-binding domain superfamily/Winged helix DNA-binding domain"/>
    <property type="match status" value="1"/>
</dbReference>
<dbReference type="PANTHER" id="PTHR33202:SF7">
    <property type="entry name" value="FERRIC UPTAKE REGULATION PROTEIN"/>
    <property type="match status" value="1"/>
</dbReference>
<dbReference type="InterPro" id="IPR036388">
    <property type="entry name" value="WH-like_DNA-bd_sf"/>
</dbReference>
<sequence length="148" mass="17246">MHVDIKHIQELIKEKDLKVTPQRIGVLEAIYTLRNHPTAEQIIDFIHDKYPSIAIGTVYKTLDTFVKYGVINKVLTEGEVMRYDGVLKHHHHLYNEGNEEIQDYINEELDEMLKTYFEKNAIEGYHISSITLHISGKSINKKSINQKQ</sequence>
<reference evidence="1" key="1">
    <citation type="submission" date="2019-08" db="EMBL/GenBank/DDBJ databases">
        <authorList>
            <person name="Kucharzyk K."/>
            <person name="Murdoch R.W."/>
            <person name="Higgins S."/>
            <person name="Loffler F."/>
        </authorList>
    </citation>
    <scope>NUCLEOTIDE SEQUENCE</scope>
</reference>
<dbReference type="AlphaFoldDB" id="A0A645CRD9"/>
<dbReference type="GO" id="GO:0003700">
    <property type="term" value="F:DNA-binding transcription factor activity"/>
    <property type="evidence" value="ECO:0007669"/>
    <property type="project" value="InterPro"/>
</dbReference>
<protein>
    <recommendedName>
        <fullName evidence="2">Peroxide operon regulator</fullName>
    </recommendedName>
</protein>
<dbReference type="EMBL" id="VSSQ01029358">
    <property type="protein sequence ID" value="MPM79458.1"/>
    <property type="molecule type" value="Genomic_DNA"/>
</dbReference>
<organism evidence="1">
    <name type="scientific">bioreactor metagenome</name>
    <dbReference type="NCBI Taxonomy" id="1076179"/>
    <lineage>
        <taxon>unclassified sequences</taxon>
        <taxon>metagenomes</taxon>
        <taxon>ecological metagenomes</taxon>
    </lineage>
</organism>